<dbReference type="Gene3D" id="3.30.460.10">
    <property type="entry name" value="Beta Polymerase, domain 2"/>
    <property type="match status" value="1"/>
</dbReference>
<dbReference type="CDD" id="cd07436">
    <property type="entry name" value="PHP_PolX"/>
    <property type="match status" value="1"/>
</dbReference>
<evidence type="ECO:0000259" key="2">
    <source>
        <dbReference type="SMART" id="SM00483"/>
    </source>
</evidence>
<feature type="domain" description="Polymerase/histidinol phosphatase N-terminal" evidence="1">
    <location>
        <begin position="315"/>
        <end position="393"/>
    </location>
</feature>
<dbReference type="Pfam" id="PF14520">
    <property type="entry name" value="HHH_5"/>
    <property type="match status" value="1"/>
</dbReference>
<dbReference type="InterPro" id="IPR002054">
    <property type="entry name" value="DNA-dir_DNA_pol_X"/>
</dbReference>
<dbReference type="EMBL" id="DSUJ01000008">
    <property type="protein sequence ID" value="HFI91394.1"/>
    <property type="molecule type" value="Genomic_DNA"/>
</dbReference>
<dbReference type="SUPFAM" id="SSF81301">
    <property type="entry name" value="Nucleotidyltransferase"/>
    <property type="match status" value="1"/>
</dbReference>
<comment type="caution">
    <text evidence="3">The sequence shown here is derived from an EMBL/GenBank/DDBJ whole genome shotgun (WGS) entry which is preliminary data.</text>
</comment>
<dbReference type="Gene3D" id="1.10.150.20">
    <property type="entry name" value="5' to 3' exonuclease, C-terminal subdomain"/>
    <property type="match status" value="1"/>
</dbReference>
<gene>
    <name evidence="3" type="ORF">ENS31_07680</name>
</gene>
<dbReference type="FunFam" id="3.20.20.140:FF:000047">
    <property type="entry name" value="PHP domain-containing protein"/>
    <property type="match status" value="1"/>
</dbReference>
<feature type="domain" description="DNA-directed DNA polymerase X" evidence="2">
    <location>
        <begin position="1"/>
        <end position="292"/>
    </location>
</feature>
<dbReference type="GO" id="GO:0042578">
    <property type="term" value="F:phosphoric ester hydrolase activity"/>
    <property type="evidence" value="ECO:0007669"/>
    <property type="project" value="TreeGrafter"/>
</dbReference>
<dbReference type="InterPro" id="IPR003141">
    <property type="entry name" value="Pol/His_phosphatase_N"/>
</dbReference>
<dbReference type="Gene3D" id="1.10.150.110">
    <property type="entry name" value="DNA polymerase beta, N-terminal domain-like"/>
    <property type="match status" value="1"/>
</dbReference>
<dbReference type="PIRSF" id="PIRSF005047">
    <property type="entry name" value="UCP005047_YshC"/>
    <property type="match status" value="1"/>
</dbReference>
<dbReference type="InterPro" id="IPR004013">
    <property type="entry name" value="PHP_dom"/>
</dbReference>
<dbReference type="SUPFAM" id="SSF47802">
    <property type="entry name" value="DNA polymerase beta, N-terminal domain-like"/>
    <property type="match status" value="1"/>
</dbReference>
<dbReference type="SMART" id="SM00481">
    <property type="entry name" value="POLIIIAc"/>
    <property type="match status" value="1"/>
</dbReference>
<dbReference type="GO" id="GO:0005829">
    <property type="term" value="C:cytosol"/>
    <property type="evidence" value="ECO:0007669"/>
    <property type="project" value="TreeGrafter"/>
</dbReference>
<dbReference type="InterPro" id="IPR027421">
    <property type="entry name" value="DNA_pol_lamdba_lyase_dom_sf"/>
</dbReference>
<proteinExistence type="predicted"/>
<organism evidence="3">
    <name type="scientific">Ignavibacterium album</name>
    <dbReference type="NCBI Taxonomy" id="591197"/>
    <lineage>
        <taxon>Bacteria</taxon>
        <taxon>Pseudomonadati</taxon>
        <taxon>Ignavibacteriota</taxon>
        <taxon>Ignavibacteria</taxon>
        <taxon>Ignavibacteriales</taxon>
        <taxon>Ignavibacteriaceae</taxon>
        <taxon>Ignavibacterium</taxon>
    </lineage>
</organism>
<dbReference type="Gene3D" id="3.20.20.140">
    <property type="entry name" value="Metal-dependent hydrolases"/>
    <property type="match status" value="1"/>
</dbReference>
<dbReference type="PANTHER" id="PTHR36928">
    <property type="entry name" value="PHOSPHATASE YCDX-RELATED"/>
    <property type="match status" value="1"/>
</dbReference>
<accession>A0A7V2ZK11</accession>
<evidence type="ECO:0000313" key="3">
    <source>
        <dbReference type="EMBL" id="HFI91394.1"/>
    </source>
</evidence>
<dbReference type="Pfam" id="PF02811">
    <property type="entry name" value="PHP"/>
    <property type="match status" value="1"/>
</dbReference>
<dbReference type="InterPro" id="IPR022311">
    <property type="entry name" value="PolX-like"/>
</dbReference>
<dbReference type="AlphaFoldDB" id="A0A7V2ZK11"/>
<name>A0A7V2ZK11_9BACT</name>
<dbReference type="InterPro" id="IPR043519">
    <property type="entry name" value="NT_sf"/>
</dbReference>
<dbReference type="InterPro" id="IPR047967">
    <property type="entry name" value="PolX_PHP"/>
</dbReference>
<dbReference type="GO" id="GO:0003677">
    <property type="term" value="F:DNA binding"/>
    <property type="evidence" value="ECO:0007669"/>
    <property type="project" value="InterPro"/>
</dbReference>
<dbReference type="InterPro" id="IPR016195">
    <property type="entry name" value="Pol/histidinol_Pase-like"/>
</dbReference>
<evidence type="ECO:0000259" key="1">
    <source>
        <dbReference type="SMART" id="SM00481"/>
    </source>
</evidence>
<sequence length="552" mass="63780">MSDRKEIINLLYSIADLLEFKGENPFKVNAFRNGANVIRQLGDKFDYYLREKKLGEVKGIGKGLQSVIYEYAEKGESSELKSLLENIPETLLELFSIHGLGPKKIKVLYDELGIKSIGELEYACKENRIALLKGFGKTTQEKILAELEKRKYFSKYVLLNQADKIANEIETEFTSIKSVKKISRTGELRRIREIISQIDFVVLVDREKPFEEHFEITSRKNHQIFLKTNYQIPVSVRITKDAESFEKTLFISTGSDEFLTKSGFDFVKLKGKNEIDFFKSMKMEFVIPEMREEEYFSLKEKLKKNSNLEFSKMKGLLHFHTTYSDGRDTLESMVGKAKELGFSYAAVCDHSKSAFYANGLTEERIIDQKKHLKKFSEENNFAIFQGIESDILTDGSLDYSNDFLKHIDFVVASVHSQFNLSEADMTKRIIRAIENPYTDLLGHPTGRLLLSRDSYKVNIKKIIDACATNDVAIEINSNPRRLDLDWRWIYYARNKGCKFSINADAHSTDDILYTEYGISIARKGGIRSNEVINYFTESEFRKFLTRKSKREL</sequence>
<dbReference type="GO" id="GO:0003887">
    <property type="term" value="F:DNA-directed DNA polymerase activity"/>
    <property type="evidence" value="ECO:0007669"/>
    <property type="project" value="InterPro"/>
</dbReference>
<dbReference type="SMART" id="SM00483">
    <property type="entry name" value="POLXc"/>
    <property type="match status" value="1"/>
</dbReference>
<dbReference type="InterPro" id="IPR050243">
    <property type="entry name" value="PHP_phosphatase"/>
</dbReference>
<dbReference type="InterPro" id="IPR010996">
    <property type="entry name" value="HHH_MUS81"/>
</dbReference>
<protein>
    <submittedName>
        <fullName evidence="3">PHP domain-containing protein</fullName>
    </submittedName>
</protein>
<reference evidence="3" key="1">
    <citation type="journal article" date="2020" name="mSystems">
        <title>Genome- and Community-Level Interaction Insights into Carbon Utilization and Element Cycling Functions of Hydrothermarchaeota in Hydrothermal Sediment.</title>
        <authorList>
            <person name="Zhou Z."/>
            <person name="Liu Y."/>
            <person name="Xu W."/>
            <person name="Pan J."/>
            <person name="Luo Z.H."/>
            <person name="Li M."/>
        </authorList>
    </citation>
    <scope>NUCLEOTIDE SEQUENCE [LARGE SCALE GENOMIC DNA]</scope>
    <source>
        <strain evidence="3">SpSt-479</strain>
    </source>
</reference>
<dbReference type="PANTHER" id="PTHR36928:SF1">
    <property type="entry name" value="PHOSPHATASE YCDX-RELATED"/>
    <property type="match status" value="1"/>
</dbReference>
<dbReference type="SUPFAM" id="SSF158702">
    <property type="entry name" value="Sec63 N-terminal domain-like"/>
    <property type="match status" value="1"/>
</dbReference>
<dbReference type="GO" id="GO:0008270">
    <property type="term" value="F:zinc ion binding"/>
    <property type="evidence" value="ECO:0007669"/>
    <property type="project" value="TreeGrafter"/>
</dbReference>
<dbReference type="SUPFAM" id="SSF89550">
    <property type="entry name" value="PHP domain-like"/>
    <property type="match status" value="1"/>
</dbReference>
<dbReference type="Pfam" id="PF14716">
    <property type="entry name" value="HHH_8"/>
    <property type="match status" value="1"/>
</dbReference>